<proteinExistence type="predicted"/>
<name>E1RB28_SEDSS</name>
<keyword evidence="1" id="KW-1133">Transmembrane helix</keyword>
<dbReference type="EMBL" id="CP002116">
    <property type="protein sequence ID" value="ADK79558.1"/>
    <property type="molecule type" value="Genomic_DNA"/>
</dbReference>
<gene>
    <name evidence="2" type="ordered locus">Spirs_0404</name>
</gene>
<protein>
    <submittedName>
        <fullName evidence="2">Uncharacterized protein</fullName>
    </submittedName>
</protein>
<dbReference type="Proteomes" id="UP000002318">
    <property type="component" value="Chromosome"/>
</dbReference>
<evidence type="ECO:0000313" key="2">
    <source>
        <dbReference type="EMBL" id="ADK79558.1"/>
    </source>
</evidence>
<feature type="transmembrane region" description="Helical" evidence="1">
    <location>
        <begin position="280"/>
        <end position="299"/>
    </location>
</feature>
<accession>E1RB28</accession>
<dbReference type="AlphaFoldDB" id="E1RB28"/>
<sequence length="302" mass="35023">MKQLKIQSRKRYKQGFHLDAIELERIYSIIKEQMSKIELGDNEKIFNSFHIKYKNGVRKVTNELEEVVAEENFGTFLIERIEINSYISSKDEELADYRQIYMDDDEEGISIIFEKEIGKSFFNDNNISLIINGKERDWVMVTESLINDRINLIKRNKLEILTKPSLSFLFVIITFSLMISMFVTLYNYIAPSAYIDEIEQKWISGVITDPVEVIIKLEKEKYAKEFGVSVISYIPAIIGGSIAVLLLIIKVVVKKLYPVCVFYWGDYIKYFDKIDGIRKTIVTVIIIGFLISLAAGLIVKYI</sequence>
<dbReference type="STRING" id="573413.Spirs_0404"/>
<dbReference type="RefSeq" id="WP_013253022.1">
    <property type="nucleotide sequence ID" value="NC_014364.1"/>
</dbReference>
<dbReference type="HOGENOM" id="CLU_921045_0_0_12"/>
<evidence type="ECO:0000256" key="1">
    <source>
        <dbReference type="SAM" id="Phobius"/>
    </source>
</evidence>
<reference evidence="2 3" key="1">
    <citation type="journal article" date="2010" name="Stand. Genomic Sci.">
        <title>Complete genome sequence of Spirochaeta smaragdinae type strain (SEBR 4228).</title>
        <authorList>
            <person name="Mavromatis K."/>
            <person name="Yasawong M."/>
            <person name="Chertkov O."/>
            <person name="Lapidus A."/>
            <person name="Lucas S."/>
            <person name="Nolan M."/>
            <person name="Del Rio T.G."/>
            <person name="Tice H."/>
            <person name="Cheng J.F."/>
            <person name="Pitluck S."/>
            <person name="Liolios K."/>
            <person name="Ivanova N."/>
            <person name="Tapia R."/>
            <person name="Han C."/>
            <person name="Bruce D."/>
            <person name="Goodwin L."/>
            <person name="Pati A."/>
            <person name="Chen A."/>
            <person name="Palaniappan K."/>
            <person name="Land M."/>
            <person name="Hauser L."/>
            <person name="Chang Y.J."/>
            <person name="Jeffries C.D."/>
            <person name="Detter J.C."/>
            <person name="Rohde M."/>
            <person name="Brambilla E."/>
            <person name="Spring S."/>
            <person name="Goker M."/>
            <person name="Sikorski J."/>
            <person name="Woyke T."/>
            <person name="Bristow J."/>
            <person name="Eisen J.A."/>
            <person name="Markowitz V."/>
            <person name="Hugenholtz P."/>
            <person name="Klenk H.P."/>
            <person name="Kyrpides N.C."/>
        </authorList>
    </citation>
    <scope>NUCLEOTIDE SEQUENCE [LARGE SCALE GENOMIC DNA]</scope>
    <source>
        <strain evidence="3">DSM 11293 / JCM 15392 / SEBR 4228</strain>
    </source>
</reference>
<keyword evidence="3" id="KW-1185">Reference proteome</keyword>
<dbReference type="KEGG" id="ssm:Spirs_0404"/>
<feature type="transmembrane region" description="Helical" evidence="1">
    <location>
        <begin position="166"/>
        <end position="189"/>
    </location>
</feature>
<keyword evidence="1" id="KW-0472">Membrane</keyword>
<evidence type="ECO:0000313" key="3">
    <source>
        <dbReference type="Proteomes" id="UP000002318"/>
    </source>
</evidence>
<feature type="transmembrane region" description="Helical" evidence="1">
    <location>
        <begin position="226"/>
        <end position="249"/>
    </location>
</feature>
<keyword evidence="1" id="KW-0812">Transmembrane</keyword>
<organism evidence="2 3">
    <name type="scientific">Sediminispirochaeta smaragdinae (strain DSM 11293 / JCM 15392 / SEBR 4228)</name>
    <name type="common">Spirochaeta smaragdinae</name>
    <dbReference type="NCBI Taxonomy" id="573413"/>
    <lineage>
        <taxon>Bacteria</taxon>
        <taxon>Pseudomonadati</taxon>
        <taxon>Spirochaetota</taxon>
        <taxon>Spirochaetia</taxon>
        <taxon>Spirochaetales</taxon>
        <taxon>Spirochaetaceae</taxon>
        <taxon>Sediminispirochaeta</taxon>
    </lineage>
</organism>